<protein>
    <submittedName>
        <fullName evidence="1">Uncharacterized protein</fullName>
    </submittedName>
</protein>
<proteinExistence type="predicted"/>
<sequence length="60" mass="6925">MMQSILVLIMGVAVLLCIALLAAARAKREKKGEHSGKRIREPVARWLDTHPVRDWMRHKH</sequence>
<comment type="caution">
    <text evidence="1">The sequence shown here is derived from an EMBL/GenBank/DDBJ whole genome shotgun (WGS) entry which is preliminary data.</text>
</comment>
<evidence type="ECO:0000313" key="2">
    <source>
        <dbReference type="Proteomes" id="UP000294200"/>
    </source>
</evidence>
<accession>A0A4R0XCQ2</accession>
<dbReference type="EMBL" id="MWML01000236">
    <property type="protein sequence ID" value="TCG04599.1"/>
    <property type="molecule type" value="Genomic_DNA"/>
</dbReference>
<name>A0A4R0XCQ2_9BURK</name>
<dbReference type="Proteomes" id="UP000294200">
    <property type="component" value="Unassembled WGS sequence"/>
</dbReference>
<dbReference type="AlphaFoldDB" id="A0A4R0XCQ2"/>
<keyword evidence="2" id="KW-1185">Reference proteome</keyword>
<reference evidence="1 2" key="1">
    <citation type="submission" date="2017-02" db="EMBL/GenBank/DDBJ databases">
        <title>Paraburkholderia sophoroidis sp. nov. and Paraburkholderia steynii sp. nov. rhizobial symbionts of the fynbos legume Hypocalyptus sophoroides.</title>
        <authorList>
            <person name="Steenkamp E.T."/>
            <person name="Beukes C.W."/>
            <person name="Van Zyl E."/>
            <person name="Avontuur J."/>
            <person name="Chan W.Y."/>
            <person name="Hassen A."/>
            <person name="Palmer M."/>
            <person name="Mthombeni L."/>
            <person name="Phalane F."/>
            <person name="Sereme K."/>
            <person name="Venter S.N."/>
        </authorList>
    </citation>
    <scope>NUCLEOTIDE SEQUENCE [LARGE SCALE GENOMIC DNA]</scope>
    <source>
        <strain evidence="1 2">HC1.1ba</strain>
    </source>
</reference>
<evidence type="ECO:0000313" key="1">
    <source>
        <dbReference type="EMBL" id="TCG04599.1"/>
    </source>
</evidence>
<organism evidence="1 2">
    <name type="scientific">Paraburkholderia steynii</name>
    <dbReference type="NCBI Taxonomy" id="1245441"/>
    <lineage>
        <taxon>Bacteria</taxon>
        <taxon>Pseudomonadati</taxon>
        <taxon>Pseudomonadota</taxon>
        <taxon>Betaproteobacteria</taxon>
        <taxon>Burkholderiales</taxon>
        <taxon>Burkholderiaceae</taxon>
        <taxon>Paraburkholderia</taxon>
    </lineage>
</organism>
<gene>
    <name evidence="1" type="ORF">BZM27_39730</name>
</gene>